<dbReference type="InterPro" id="IPR016181">
    <property type="entry name" value="Acyl_CoA_acyltransferase"/>
</dbReference>
<dbReference type="InterPro" id="IPR051531">
    <property type="entry name" value="N-acetyltransferase"/>
</dbReference>
<dbReference type="GO" id="GO:0016747">
    <property type="term" value="F:acyltransferase activity, transferring groups other than amino-acyl groups"/>
    <property type="evidence" value="ECO:0007669"/>
    <property type="project" value="InterPro"/>
</dbReference>
<feature type="domain" description="N-acetyltransferase" evidence="1">
    <location>
        <begin position="20"/>
        <end position="181"/>
    </location>
</feature>
<dbReference type="Pfam" id="PF13302">
    <property type="entry name" value="Acetyltransf_3"/>
    <property type="match status" value="1"/>
</dbReference>
<dbReference type="PANTHER" id="PTHR43792:SF1">
    <property type="entry name" value="N-ACETYLTRANSFERASE DOMAIN-CONTAINING PROTEIN"/>
    <property type="match status" value="1"/>
</dbReference>
<dbReference type="SUPFAM" id="SSF55729">
    <property type="entry name" value="Acyl-CoA N-acyltransferases (Nat)"/>
    <property type="match status" value="1"/>
</dbReference>
<gene>
    <name evidence="2" type="ORF">BDV23DRAFT_145289</name>
</gene>
<dbReference type="AlphaFoldDB" id="A0A5N7CMZ0"/>
<dbReference type="EMBL" id="ML735218">
    <property type="protein sequence ID" value="KAE8395630.1"/>
    <property type="molecule type" value="Genomic_DNA"/>
</dbReference>
<dbReference type="PANTHER" id="PTHR43792">
    <property type="entry name" value="GNAT FAMILY, PUTATIVE (AFU_ORTHOLOGUE AFUA_3G00765)-RELATED-RELATED"/>
    <property type="match status" value="1"/>
</dbReference>
<dbReference type="Gene3D" id="3.40.630.30">
    <property type="match status" value="1"/>
</dbReference>
<sequence length="205" mass="22559">MPTLPLLPTQSQTPPIQTARLVLRPFQPTDFPGLRILRTSPEAMRWARKGCIDETDEETKTWMNRYMSEPGSDDQSSYNFVVHRKKDPSSRSESEEADIIGILGIACRSPSEMPEVGYLFLPATWGMGYATEALRGFAEAWWKLPLPAGTSGKEAEEVGTLCAVTDKTNIGSAKVLAKCGWSVVSEGVEDDGVAVLNWVLRRPGV</sequence>
<proteinExistence type="predicted"/>
<dbReference type="OrthoDB" id="4072826at2759"/>
<evidence type="ECO:0000259" key="1">
    <source>
        <dbReference type="Pfam" id="PF13302"/>
    </source>
</evidence>
<protein>
    <submittedName>
        <fullName evidence="2">GNAT domain-containing protein</fullName>
    </submittedName>
</protein>
<dbReference type="InterPro" id="IPR000182">
    <property type="entry name" value="GNAT_dom"/>
</dbReference>
<accession>A0A5N7CMZ0</accession>
<organism evidence="2">
    <name type="scientific">Petromyces alliaceus</name>
    <name type="common">Aspergillus alliaceus</name>
    <dbReference type="NCBI Taxonomy" id="209559"/>
    <lineage>
        <taxon>Eukaryota</taxon>
        <taxon>Fungi</taxon>
        <taxon>Dikarya</taxon>
        <taxon>Ascomycota</taxon>
        <taxon>Pezizomycotina</taxon>
        <taxon>Eurotiomycetes</taxon>
        <taxon>Eurotiomycetidae</taxon>
        <taxon>Eurotiales</taxon>
        <taxon>Aspergillaceae</taxon>
        <taxon>Aspergillus</taxon>
        <taxon>Aspergillus subgen. Circumdati</taxon>
    </lineage>
</organism>
<dbReference type="Proteomes" id="UP000326877">
    <property type="component" value="Unassembled WGS sequence"/>
</dbReference>
<name>A0A5N7CMZ0_PETAA</name>
<evidence type="ECO:0000313" key="2">
    <source>
        <dbReference type="EMBL" id="KAE8395630.1"/>
    </source>
</evidence>
<reference evidence="2" key="1">
    <citation type="submission" date="2019-04" db="EMBL/GenBank/DDBJ databases">
        <title>Friends and foes A comparative genomics studyof 23 Aspergillus species from section Flavi.</title>
        <authorList>
            <consortium name="DOE Joint Genome Institute"/>
            <person name="Kjaerbolling I."/>
            <person name="Vesth T."/>
            <person name="Frisvad J.C."/>
            <person name="Nybo J.L."/>
            <person name="Theobald S."/>
            <person name="Kildgaard S."/>
            <person name="Isbrandt T."/>
            <person name="Kuo A."/>
            <person name="Sato A."/>
            <person name="Lyhne E.K."/>
            <person name="Kogle M.E."/>
            <person name="Wiebenga A."/>
            <person name="Kun R.S."/>
            <person name="Lubbers R.J."/>
            <person name="Makela M.R."/>
            <person name="Barry K."/>
            <person name="Chovatia M."/>
            <person name="Clum A."/>
            <person name="Daum C."/>
            <person name="Haridas S."/>
            <person name="He G."/>
            <person name="LaButti K."/>
            <person name="Lipzen A."/>
            <person name="Mondo S."/>
            <person name="Riley R."/>
            <person name="Salamov A."/>
            <person name="Simmons B.A."/>
            <person name="Magnuson J.K."/>
            <person name="Henrissat B."/>
            <person name="Mortensen U.H."/>
            <person name="Larsen T.O."/>
            <person name="Devries R.P."/>
            <person name="Grigoriev I.V."/>
            <person name="Machida M."/>
            <person name="Baker S.E."/>
            <person name="Andersen M.R."/>
        </authorList>
    </citation>
    <scope>NUCLEOTIDE SEQUENCE [LARGE SCALE GENOMIC DNA]</scope>
    <source>
        <strain evidence="2">IBT 14317</strain>
    </source>
</reference>